<keyword evidence="2" id="KW-1003">Cell membrane</keyword>
<reference evidence="8 9" key="1">
    <citation type="submission" date="2017-11" db="EMBL/GenBank/DDBJ databases">
        <title>Infants hospitalized years apart are colonized by the same room-sourced microbial strains.</title>
        <authorList>
            <person name="Brooks B."/>
            <person name="Olm M.R."/>
            <person name="Firek B.A."/>
            <person name="Baker R."/>
            <person name="Thomas B.C."/>
            <person name="Morowitz M.J."/>
            <person name="Banfield J.F."/>
        </authorList>
    </citation>
    <scope>NUCLEOTIDE SEQUENCE [LARGE SCALE GENOMIC DNA]</scope>
    <source>
        <strain evidence="8">S2_009_000_R2_76</strain>
    </source>
</reference>
<name>A0A2W5F0M3_9SPHI</name>
<evidence type="ECO:0000256" key="3">
    <source>
        <dbReference type="ARBA" id="ARBA00022692"/>
    </source>
</evidence>
<dbReference type="InterPro" id="IPR051449">
    <property type="entry name" value="ABC-2_transporter_component"/>
</dbReference>
<evidence type="ECO:0000256" key="5">
    <source>
        <dbReference type="ARBA" id="ARBA00023136"/>
    </source>
</evidence>
<dbReference type="Proteomes" id="UP000249645">
    <property type="component" value="Unassembled WGS sequence"/>
</dbReference>
<evidence type="ECO:0000313" key="9">
    <source>
        <dbReference type="Proteomes" id="UP000249645"/>
    </source>
</evidence>
<feature type="domain" description="ABC-2 type transporter transmembrane" evidence="7">
    <location>
        <begin position="20"/>
        <end position="228"/>
    </location>
</feature>
<feature type="non-terminal residue" evidence="8">
    <location>
        <position position="229"/>
    </location>
</feature>
<evidence type="ECO:0000256" key="6">
    <source>
        <dbReference type="SAM" id="Phobius"/>
    </source>
</evidence>
<evidence type="ECO:0000313" key="8">
    <source>
        <dbReference type="EMBL" id="PZP47744.1"/>
    </source>
</evidence>
<accession>A0A2W5F0M3</accession>
<dbReference type="GO" id="GO:0140359">
    <property type="term" value="F:ABC-type transporter activity"/>
    <property type="evidence" value="ECO:0007669"/>
    <property type="project" value="InterPro"/>
</dbReference>
<feature type="transmembrane region" description="Helical" evidence="6">
    <location>
        <begin position="21"/>
        <end position="40"/>
    </location>
</feature>
<dbReference type="AlphaFoldDB" id="A0A2W5F0M3"/>
<dbReference type="Gene3D" id="3.40.1710.10">
    <property type="entry name" value="abc type-2 transporter like domain"/>
    <property type="match status" value="1"/>
</dbReference>
<dbReference type="PANTHER" id="PTHR30294">
    <property type="entry name" value="MEMBRANE COMPONENT OF ABC TRANSPORTER YHHJ-RELATED"/>
    <property type="match status" value="1"/>
</dbReference>
<comment type="subcellular location">
    <subcellularLocation>
        <location evidence="1">Cell membrane</location>
        <topology evidence="1">Multi-pass membrane protein</topology>
    </subcellularLocation>
</comment>
<dbReference type="EMBL" id="QFOI01000182">
    <property type="protein sequence ID" value="PZP47744.1"/>
    <property type="molecule type" value="Genomic_DNA"/>
</dbReference>
<feature type="transmembrane region" description="Helical" evidence="6">
    <location>
        <begin position="171"/>
        <end position="194"/>
    </location>
</feature>
<keyword evidence="4 6" id="KW-1133">Transmembrane helix</keyword>
<dbReference type="Pfam" id="PF12698">
    <property type="entry name" value="ABC2_membrane_3"/>
    <property type="match status" value="1"/>
</dbReference>
<gene>
    <name evidence="8" type="ORF">DI598_10680</name>
</gene>
<evidence type="ECO:0000259" key="7">
    <source>
        <dbReference type="Pfam" id="PF12698"/>
    </source>
</evidence>
<comment type="caution">
    <text evidence="8">The sequence shown here is derived from an EMBL/GenBank/DDBJ whole genome shotgun (WGS) entry which is preliminary data.</text>
</comment>
<keyword evidence="3 6" id="KW-0812">Transmembrane</keyword>
<dbReference type="InterPro" id="IPR013525">
    <property type="entry name" value="ABC2_TM"/>
</dbReference>
<dbReference type="GO" id="GO:0005886">
    <property type="term" value="C:plasma membrane"/>
    <property type="evidence" value="ECO:0007669"/>
    <property type="project" value="UniProtKB-SubCell"/>
</dbReference>
<keyword evidence="5 6" id="KW-0472">Membrane</keyword>
<evidence type="ECO:0000256" key="2">
    <source>
        <dbReference type="ARBA" id="ARBA00022475"/>
    </source>
</evidence>
<proteinExistence type="predicted"/>
<protein>
    <submittedName>
        <fullName evidence="8">Multidrug ABC transporter permease</fullName>
    </submittedName>
</protein>
<dbReference type="PANTHER" id="PTHR30294:SF29">
    <property type="entry name" value="MULTIDRUG ABC TRANSPORTER PERMEASE YBHS-RELATED"/>
    <property type="match status" value="1"/>
</dbReference>
<sequence length="229" mass="25674">MKQFFVFIKKETWHILRDKRTTMILLVIPVVLLILLGYAISMETKNSPFVVFDQSHGTYSRQIKEKIAANPYFNYKGDIHSASDIERTFKANKAKVAIVFPAHFEKDLVQLGKTDLQVIIDASDPAEATNLTNYVQSILFDFQQSIAPPGQANMLINSEVKLQYNPQAISVYSFVPGVMGCVLLLICAMMTSIAIVREKELGTMEILLVSPVQPLTIILAKSVPYFVIS</sequence>
<evidence type="ECO:0000256" key="4">
    <source>
        <dbReference type="ARBA" id="ARBA00022989"/>
    </source>
</evidence>
<evidence type="ECO:0000256" key="1">
    <source>
        <dbReference type="ARBA" id="ARBA00004651"/>
    </source>
</evidence>
<organism evidence="8 9">
    <name type="scientific">Pseudopedobacter saltans</name>
    <dbReference type="NCBI Taxonomy" id="151895"/>
    <lineage>
        <taxon>Bacteria</taxon>
        <taxon>Pseudomonadati</taxon>
        <taxon>Bacteroidota</taxon>
        <taxon>Sphingobacteriia</taxon>
        <taxon>Sphingobacteriales</taxon>
        <taxon>Sphingobacteriaceae</taxon>
        <taxon>Pseudopedobacter</taxon>
    </lineage>
</organism>